<dbReference type="SUPFAM" id="SSF57959">
    <property type="entry name" value="Leucine zipper domain"/>
    <property type="match status" value="1"/>
</dbReference>
<evidence type="ECO:0000256" key="1">
    <source>
        <dbReference type="SAM" id="MobiDB-lite"/>
    </source>
</evidence>
<keyword evidence="4" id="KW-1185">Reference proteome</keyword>
<protein>
    <recommendedName>
        <fullName evidence="2">BZIP domain-containing protein</fullName>
    </recommendedName>
</protein>
<proteinExistence type="predicted"/>
<feature type="domain" description="BZIP" evidence="2">
    <location>
        <begin position="184"/>
        <end position="198"/>
    </location>
</feature>
<feature type="compositionally biased region" description="Low complexity" evidence="1">
    <location>
        <begin position="152"/>
        <end position="161"/>
    </location>
</feature>
<dbReference type="Pfam" id="PF07716">
    <property type="entry name" value="bZIP_2"/>
    <property type="match status" value="1"/>
</dbReference>
<dbReference type="InterPro" id="IPR004827">
    <property type="entry name" value="bZIP"/>
</dbReference>
<dbReference type="GO" id="GO:0003700">
    <property type="term" value="F:DNA-binding transcription factor activity"/>
    <property type="evidence" value="ECO:0007669"/>
    <property type="project" value="InterPro"/>
</dbReference>
<feature type="compositionally biased region" description="Polar residues" evidence="1">
    <location>
        <begin position="166"/>
        <end position="180"/>
    </location>
</feature>
<feature type="region of interest" description="Disordered" evidence="1">
    <location>
        <begin position="1"/>
        <end position="207"/>
    </location>
</feature>
<gene>
    <name evidence="3" type="ORF">BJ085DRAFT_38518</name>
</gene>
<evidence type="ECO:0000259" key="2">
    <source>
        <dbReference type="PROSITE" id="PS00036"/>
    </source>
</evidence>
<dbReference type="EMBL" id="ML002312">
    <property type="protein sequence ID" value="RKP38963.1"/>
    <property type="molecule type" value="Genomic_DNA"/>
</dbReference>
<evidence type="ECO:0000313" key="4">
    <source>
        <dbReference type="Proteomes" id="UP000268162"/>
    </source>
</evidence>
<accession>A0A4P9ZZ31</accession>
<feature type="compositionally biased region" description="Low complexity" evidence="1">
    <location>
        <begin position="94"/>
        <end position="107"/>
    </location>
</feature>
<sequence>MSNLHKSHLPPFSVVAPSSSPPPMSSAAPQMDPRQFSLPIPSGTHHTWPDHHHPPPPSNPRLSTTSPPVYYHSLPQAHPSHTHHHYSKPQNPGSPAEAPPSAHYSPYSPQPTRPTLPSPSNASAPGRTYFPYPRSSPRTRESRSPIEPHPSIPAAAPSVPVLGDSSGHSIQAALASSQTKEATRRVRNAEASARCRQKKRQKEREDTERFHDIGLQIERLWSKITLYEAPSSEEAIAMLLHNKLTADEIMPKLVAKVDQLLDENKKLRKQLQDSSS</sequence>
<reference evidence="4" key="1">
    <citation type="journal article" date="2018" name="Nat. Microbiol.">
        <title>Leveraging single-cell genomics to expand the fungal tree of life.</title>
        <authorList>
            <person name="Ahrendt S.R."/>
            <person name="Quandt C.A."/>
            <person name="Ciobanu D."/>
            <person name="Clum A."/>
            <person name="Salamov A."/>
            <person name="Andreopoulos B."/>
            <person name="Cheng J.F."/>
            <person name="Woyke T."/>
            <person name="Pelin A."/>
            <person name="Henrissat B."/>
            <person name="Reynolds N.K."/>
            <person name="Benny G.L."/>
            <person name="Smith M.E."/>
            <person name="James T.Y."/>
            <person name="Grigoriev I.V."/>
        </authorList>
    </citation>
    <scope>NUCLEOTIDE SEQUENCE [LARGE SCALE GENOMIC DNA]</scope>
    <source>
        <strain evidence="4">RSA 468</strain>
    </source>
</reference>
<feature type="compositionally biased region" description="Pro residues" evidence="1">
    <location>
        <begin position="108"/>
        <end position="117"/>
    </location>
</feature>
<dbReference type="OrthoDB" id="5599050at2759"/>
<dbReference type="Gene3D" id="1.20.5.170">
    <property type="match status" value="1"/>
</dbReference>
<name>A0A4P9ZZ31_9FUNG</name>
<dbReference type="Proteomes" id="UP000268162">
    <property type="component" value="Unassembled WGS sequence"/>
</dbReference>
<evidence type="ECO:0000313" key="3">
    <source>
        <dbReference type="EMBL" id="RKP38963.1"/>
    </source>
</evidence>
<organism evidence="3 4">
    <name type="scientific">Dimargaris cristalligena</name>
    <dbReference type="NCBI Taxonomy" id="215637"/>
    <lineage>
        <taxon>Eukaryota</taxon>
        <taxon>Fungi</taxon>
        <taxon>Fungi incertae sedis</taxon>
        <taxon>Zoopagomycota</taxon>
        <taxon>Kickxellomycotina</taxon>
        <taxon>Dimargaritomycetes</taxon>
        <taxon>Dimargaritales</taxon>
        <taxon>Dimargaritaceae</taxon>
        <taxon>Dimargaris</taxon>
    </lineage>
</organism>
<dbReference type="InterPro" id="IPR046347">
    <property type="entry name" value="bZIP_sf"/>
</dbReference>
<dbReference type="AlphaFoldDB" id="A0A4P9ZZ31"/>
<dbReference type="PROSITE" id="PS00036">
    <property type="entry name" value="BZIP_BASIC"/>
    <property type="match status" value="1"/>
</dbReference>